<name>A0A511MH69_9NOCA</name>
<proteinExistence type="predicted"/>
<sequence>MAGSRAAAWGGRLRMYRRLTLGLNQHEFAQALNDKGAELGLRLSCEQQHVSRWECGAVKQPGPEYTIALRELGAPVPDAVLVVPDAVSNSRDMPYPSRSAVITLEYADGEDRREFLAAIAAAATVGSTSELKSWFPKHAGPALGNVGMADVEYVRGVTAGLRGLDQRHGGFAIVDAASALLTSSSCMLHMCEDTATENSMAVALADLARLTGWAYHDIGAQDSARAFLAWALSYACLAGADSLSASIYYVLGRVSLVENRPREALRVFQLGQLSAQDASNSGESARLYTNEAWAHAMMGNRRRMHDALGRAEHELSGVEASAADPWTEVFFTSGEHAGLRSVIFNEFARATDDPRAAERYTIDALGQALDSLEASGANRPKRSLLFDHTTAATSQFRLGDIDSAVRSAHTALSMTREVVSARVVGRLRSMSEEAPTFPQTSEVQDICHRVEQLALPEPKALTS</sequence>
<dbReference type="Proteomes" id="UP000321424">
    <property type="component" value="Unassembled WGS sequence"/>
</dbReference>
<dbReference type="AlphaFoldDB" id="A0A511MH69"/>
<dbReference type="EMBL" id="BJXA01000030">
    <property type="protein sequence ID" value="GEM39929.1"/>
    <property type="molecule type" value="Genomic_DNA"/>
</dbReference>
<dbReference type="SUPFAM" id="SSF48452">
    <property type="entry name" value="TPR-like"/>
    <property type="match status" value="1"/>
</dbReference>
<keyword evidence="2" id="KW-1185">Reference proteome</keyword>
<evidence type="ECO:0000313" key="2">
    <source>
        <dbReference type="Proteomes" id="UP000321424"/>
    </source>
</evidence>
<dbReference type="OrthoDB" id="3213425at2"/>
<accession>A0A511MH69</accession>
<dbReference type="Gene3D" id="1.25.40.10">
    <property type="entry name" value="Tetratricopeptide repeat domain"/>
    <property type="match status" value="1"/>
</dbReference>
<evidence type="ECO:0000313" key="1">
    <source>
        <dbReference type="EMBL" id="GEM39929.1"/>
    </source>
</evidence>
<reference evidence="1 2" key="1">
    <citation type="submission" date="2019-07" db="EMBL/GenBank/DDBJ databases">
        <title>Whole genome shotgun sequence of Nocardia ninae NBRC 108245.</title>
        <authorList>
            <person name="Hosoyama A."/>
            <person name="Uohara A."/>
            <person name="Ohji S."/>
            <person name="Ichikawa N."/>
        </authorList>
    </citation>
    <scope>NUCLEOTIDE SEQUENCE [LARGE SCALE GENOMIC DNA]</scope>
    <source>
        <strain evidence="1 2">NBRC 108245</strain>
    </source>
</reference>
<comment type="caution">
    <text evidence="1">The sequence shown here is derived from an EMBL/GenBank/DDBJ whole genome shotgun (WGS) entry which is preliminary data.</text>
</comment>
<gene>
    <name evidence="1" type="ORF">NN4_44480</name>
</gene>
<dbReference type="RefSeq" id="WP_147134453.1">
    <property type="nucleotide sequence ID" value="NZ_BJXA01000030.1"/>
</dbReference>
<evidence type="ECO:0008006" key="3">
    <source>
        <dbReference type="Google" id="ProtNLM"/>
    </source>
</evidence>
<dbReference type="InterPro" id="IPR011990">
    <property type="entry name" value="TPR-like_helical_dom_sf"/>
</dbReference>
<organism evidence="1 2">
    <name type="scientific">Nocardia ninae NBRC 108245</name>
    <dbReference type="NCBI Taxonomy" id="1210091"/>
    <lineage>
        <taxon>Bacteria</taxon>
        <taxon>Bacillati</taxon>
        <taxon>Actinomycetota</taxon>
        <taxon>Actinomycetes</taxon>
        <taxon>Mycobacteriales</taxon>
        <taxon>Nocardiaceae</taxon>
        <taxon>Nocardia</taxon>
    </lineage>
</organism>
<protein>
    <recommendedName>
        <fullName evidence="3">HTH cro/C1-type domain-containing protein</fullName>
    </recommendedName>
</protein>